<keyword evidence="2" id="KW-1185">Reference proteome</keyword>
<reference evidence="1" key="1">
    <citation type="journal article" date="2022" name="Int. J. Mol. Sci.">
        <title>Draft Genome of Tanacetum Coccineum: Genomic Comparison of Closely Related Tanacetum-Family Plants.</title>
        <authorList>
            <person name="Yamashiro T."/>
            <person name="Shiraishi A."/>
            <person name="Nakayama K."/>
            <person name="Satake H."/>
        </authorList>
    </citation>
    <scope>NUCLEOTIDE SEQUENCE</scope>
</reference>
<organism evidence="1 2">
    <name type="scientific">Tanacetum coccineum</name>
    <dbReference type="NCBI Taxonomy" id="301880"/>
    <lineage>
        <taxon>Eukaryota</taxon>
        <taxon>Viridiplantae</taxon>
        <taxon>Streptophyta</taxon>
        <taxon>Embryophyta</taxon>
        <taxon>Tracheophyta</taxon>
        <taxon>Spermatophyta</taxon>
        <taxon>Magnoliopsida</taxon>
        <taxon>eudicotyledons</taxon>
        <taxon>Gunneridae</taxon>
        <taxon>Pentapetalae</taxon>
        <taxon>asterids</taxon>
        <taxon>campanulids</taxon>
        <taxon>Asterales</taxon>
        <taxon>Asteraceae</taxon>
        <taxon>Asteroideae</taxon>
        <taxon>Anthemideae</taxon>
        <taxon>Anthemidinae</taxon>
        <taxon>Tanacetum</taxon>
    </lineage>
</organism>
<accession>A0ABQ4ZP14</accession>
<sequence>MMNSYVQRQQALSLEVNQASNHFNRTSSSTKVWCIYDMVAKVGIRPCQSRKMKGGILSDDGLGNIMVHDQFWIERNASRTLQPCMVSIIGGFKRQGFYIDDSHLKETAEQLMKRSDYRSRSSRFNRTNQDEHQDLERRKMLTGQGLHVRIQKRLIRPRRIFRNLESFVGGRIREGDYRLIADIEVKYLDPSLTFHFIVDVCFETFRYMRTGKYGELMVHTSDDLIKTYTGNPVKEILLRLKLPDHSIRSSWIREDQLRWKMETPRSSGVNSPPNVYIIFQVKSSDNEMT</sequence>
<dbReference type="Proteomes" id="UP001151760">
    <property type="component" value="Unassembled WGS sequence"/>
</dbReference>
<evidence type="ECO:0000313" key="2">
    <source>
        <dbReference type="Proteomes" id="UP001151760"/>
    </source>
</evidence>
<dbReference type="EMBL" id="BQNB010011549">
    <property type="protein sequence ID" value="GJS91993.1"/>
    <property type="molecule type" value="Genomic_DNA"/>
</dbReference>
<comment type="caution">
    <text evidence="1">The sequence shown here is derived from an EMBL/GenBank/DDBJ whole genome shotgun (WGS) entry which is preliminary data.</text>
</comment>
<name>A0ABQ4ZP14_9ASTR</name>
<evidence type="ECO:0000313" key="1">
    <source>
        <dbReference type="EMBL" id="GJS91993.1"/>
    </source>
</evidence>
<proteinExistence type="predicted"/>
<protein>
    <submittedName>
        <fullName evidence="1">Uncharacterized protein</fullName>
    </submittedName>
</protein>
<gene>
    <name evidence="1" type="ORF">Tco_0774629</name>
</gene>
<reference evidence="1" key="2">
    <citation type="submission" date="2022-01" db="EMBL/GenBank/DDBJ databases">
        <authorList>
            <person name="Yamashiro T."/>
            <person name="Shiraishi A."/>
            <person name="Satake H."/>
            <person name="Nakayama K."/>
        </authorList>
    </citation>
    <scope>NUCLEOTIDE SEQUENCE</scope>
</reference>